<proteinExistence type="predicted"/>
<dbReference type="AlphaFoldDB" id="A0A378N8V9"/>
<evidence type="ECO:0000313" key="2">
    <source>
        <dbReference type="Proteomes" id="UP000254802"/>
    </source>
</evidence>
<gene>
    <name evidence="1" type="ORF">NCTC10638_04085</name>
</gene>
<dbReference type="Proteomes" id="UP000254802">
    <property type="component" value="Unassembled WGS sequence"/>
</dbReference>
<sequence>MKAENWLNFNENSVITAVKNGENEEQNALEISQLLAKSEQEVQFWTVADEQRFSLAFLAVKLLKLVLAY</sequence>
<protein>
    <submittedName>
        <fullName evidence="1">Aspartate-semialdehyde dehydrogenase</fullName>
    </submittedName>
</protein>
<name>A0A378N8V9_MANHA</name>
<reference evidence="1 2" key="1">
    <citation type="submission" date="2018-06" db="EMBL/GenBank/DDBJ databases">
        <authorList>
            <consortium name="Pathogen Informatics"/>
            <person name="Doyle S."/>
        </authorList>
    </citation>
    <scope>NUCLEOTIDE SEQUENCE [LARGE SCALE GENOMIC DNA]</scope>
    <source>
        <strain evidence="1 2">NCTC10638</strain>
    </source>
</reference>
<evidence type="ECO:0000313" key="1">
    <source>
        <dbReference type="EMBL" id="STY64891.1"/>
    </source>
</evidence>
<accession>A0A378N8V9</accession>
<organism evidence="1 2">
    <name type="scientific">Mannheimia haemolytica</name>
    <name type="common">Pasteurella haemolytica</name>
    <dbReference type="NCBI Taxonomy" id="75985"/>
    <lineage>
        <taxon>Bacteria</taxon>
        <taxon>Pseudomonadati</taxon>
        <taxon>Pseudomonadota</taxon>
        <taxon>Gammaproteobacteria</taxon>
        <taxon>Pasteurellales</taxon>
        <taxon>Pasteurellaceae</taxon>
        <taxon>Mannheimia</taxon>
    </lineage>
</organism>
<dbReference type="EMBL" id="UGPN01000002">
    <property type="protein sequence ID" value="STY64891.1"/>
    <property type="molecule type" value="Genomic_DNA"/>
</dbReference>